<accession>A0AAW3JSZ4</accession>
<sequence length="288" mass="33225">MNKRTVNISSLVLLLSLLSLITTMCLYYLVPMHYVSVIFAGVASVLLAHFFLESSLNYDYNFLHAASMTVSTLVFAIAIYVIQPNEWICFDFWLPCLVLANWIIPFLYCTLRDLFDRGPRFDGYHKFFNRMCIFFTLIYIFVIAKQYFITPIVPPYHSLKFGAHNFIPFMATGTYIEHTFKAGKSINEFVFYALQLVCLGIPFGYLCRVALRKLNFVFRIIIYILFPAALEAAQYMTGLGRGDIDDCVFSLIGIFIGVVLFHIMNGAFQTIATRDFMISRAQQKKYHF</sequence>
<dbReference type="RefSeq" id="WP_022013910.1">
    <property type="nucleotide sequence ID" value="NZ_DBGBRS010000205.1"/>
</dbReference>
<evidence type="ECO:0000256" key="1">
    <source>
        <dbReference type="SAM" id="Phobius"/>
    </source>
</evidence>
<comment type="caution">
    <text evidence="3">The sequence shown here is derived from an EMBL/GenBank/DDBJ whole genome shotgun (WGS) entry which is preliminary data.</text>
</comment>
<keyword evidence="1" id="KW-0812">Transmembrane</keyword>
<keyword evidence="1" id="KW-0472">Membrane</keyword>
<organism evidence="3 4">
    <name type="scientific">Butyribacter intestini</name>
    <dbReference type="NCBI Taxonomy" id="1703332"/>
    <lineage>
        <taxon>Bacteria</taxon>
        <taxon>Bacillati</taxon>
        <taxon>Bacillota</taxon>
        <taxon>Clostridia</taxon>
        <taxon>Lachnospirales</taxon>
        <taxon>Lachnospiraceae</taxon>
        <taxon>Butyribacter</taxon>
    </lineage>
</organism>
<protein>
    <recommendedName>
        <fullName evidence="2">VanZ-like domain-containing protein</fullName>
    </recommendedName>
</protein>
<evidence type="ECO:0000259" key="2">
    <source>
        <dbReference type="Pfam" id="PF04892"/>
    </source>
</evidence>
<dbReference type="AlphaFoldDB" id="A0AAW3JSZ4"/>
<keyword evidence="4" id="KW-1185">Reference proteome</keyword>
<feature type="transmembrane region" description="Helical" evidence="1">
    <location>
        <begin position="127"/>
        <end position="149"/>
    </location>
</feature>
<keyword evidence="1" id="KW-1133">Transmembrane helix</keyword>
<gene>
    <name evidence="3" type="ORF">APZ18_01105</name>
</gene>
<dbReference type="Pfam" id="PF04892">
    <property type="entry name" value="VanZ"/>
    <property type="match status" value="1"/>
</dbReference>
<proteinExistence type="predicted"/>
<evidence type="ECO:0000313" key="3">
    <source>
        <dbReference type="EMBL" id="KQC85837.1"/>
    </source>
</evidence>
<dbReference type="InterPro" id="IPR006976">
    <property type="entry name" value="VanZ-like"/>
</dbReference>
<dbReference type="EMBL" id="LLKB01000001">
    <property type="protein sequence ID" value="KQC85837.1"/>
    <property type="molecule type" value="Genomic_DNA"/>
</dbReference>
<feature type="transmembrane region" description="Helical" evidence="1">
    <location>
        <begin position="92"/>
        <end position="115"/>
    </location>
</feature>
<evidence type="ECO:0000313" key="4">
    <source>
        <dbReference type="Proteomes" id="UP000050833"/>
    </source>
</evidence>
<feature type="transmembrane region" description="Helical" evidence="1">
    <location>
        <begin position="189"/>
        <end position="207"/>
    </location>
</feature>
<feature type="transmembrane region" description="Helical" evidence="1">
    <location>
        <begin position="216"/>
        <end position="236"/>
    </location>
</feature>
<feature type="transmembrane region" description="Helical" evidence="1">
    <location>
        <begin position="35"/>
        <end position="52"/>
    </location>
</feature>
<name>A0AAW3JSZ4_9FIRM</name>
<feature type="domain" description="VanZ-like" evidence="2">
    <location>
        <begin position="137"/>
        <end position="264"/>
    </location>
</feature>
<feature type="transmembrane region" description="Helical" evidence="1">
    <location>
        <begin position="12"/>
        <end position="29"/>
    </location>
</feature>
<feature type="transmembrane region" description="Helical" evidence="1">
    <location>
        <begin position="248"/>
        <end position="268"/>
    </location>
</feature>
<feature type="transmembrane region" description="Helical" evidence="1">
    <location>
        <begin position="61"/>
        <end position="80"/>
    </location>
</feature>
<dbReference type="Proteomes" id="UP000050833">
    <property type="component" value="Unassembled WGS sequence"/>
</dbReference>
<reference evidence="3 4" key="1">
    <citation type="submission" date="2015-10" db="EMBL/GenBank/DDBJ databases">
        <title>Butyribacter intestini gen. nov., sp. nov., a butyric acid-producing bacterium of the family Lachnospiraceae isolated from the human faeces.</title>
        <authorList>
            <person name="Zou Y."/>
            <person name="Xue W."/>
            <person name="Luo G."/>
            <person name="Lv M."/>
        </authorList>
    </citation>
    <scope>NUCLEOTIDE SEQUENCE [LARGE SCALE GENOMIC DNA]</scope>
    <source>
        <strain evidence="3 4">TF01-11</strain>
    </source>
</reference>